<dbReference type="AlphaFoldDB" id="B7QGD9"/>
<keyword evidence="3" id="KW-1185">Reference proteome</keyword>
<dbReference type="PANTHER" id="PTHR12498:SF0">
    <property type="entry name" value="PROTEIN N-TERMINAL ASPARAGINE AMIDOHYDROLASE"/>
    <property type="match status" value="1"/>
</dbReference>
<dbReference type="EMBL" id="ABJB010769794">
    <property type="status" value="NOT_ANNOTATED_CDS"/>
    <property type="molecule type" value="Genomic_DNA"/>
</dbReference>
<dbReference type="VEuPathDB" id="VectorBase:ISCW013167"/>
<dbReference type="InterPro" id="IPR026750">
    <property type="entry name" value="NTAN1"/>
</dbReference>
<evidence type="ECO:0007829" key="4">
    <source>
        <dbReference type="PeptideAtlas" id="B7QGD9"/>
    </source>
</evidence>
<dbReference type="EMBL" id="ABJB010822909">
    <property type="status" value="NOT_ANNOTATED_CDS"/>
    <property type="molecule type" value="Genomic_DNA"/>
</dbReference>
<dbReference type="Pfam" id="PF14736">
    <property type="entry name" value="N_Asn_amidohyd"/>
    <property type="match status" value="1"/>
</dbReference>
<dbReference type="HOGENOM" id="CLU_077981_1_0_1"/>
<evidence type="ECO:0000313" key="1">
    <source>
        <dbReference type="EMBL" id="EEC17911.1"/>
    </source>
</evidence>
<dbReference type="EnsemblMetazoa" id="ISCW013167-RA">
    <property type="protein sequence ID" value="ISCW013167-PA"/>
    <property type="gene ID" value="ISCW013167"/>
</dbReference>
<dbReference type="EMBL" id="ABJB010460611">
    <property type="status" value="NOT_ANNOTATED_CDS"/>
    <property type="molecule type" value="Genomic_DNA"/>
</dbReference>
<dbReference type="PANTHER" id="PTHR12498">
    <property type="entry name" value="N-TERMINAL ASPARAGINE AMIDOHYDROLASE"/>
    <property type="match status" value="1"/>
</dbReference>
<reference evidence="1 3" key="1">
    <citation type="submission" date="2008-03" db="EMBL/GenBank/DDBJ databases">
        <title>Annotation of Ixodes scapularis.</title>
        <authorList>
            <consortium name="Ixodes scapularis Genome Project Consortium"/>
            <person name="Caler E."/>
            <person name="Hannick L.I."/>
            <person name="Bidwell S."/>
            <person name="Joardar V."/>
            <person name="Thiagarajan M."/>
            <person name="Amedeo P."/>
            <person name="Galinsky K.J."/>
            <person name="Schobel S."/>
            <person name="Inman J."/>
            <person name="Hostetler J."/>
            <person name="Miller J."/>
            <person name="Hammond M."/>
            <person name="Megy K."/>
            <person name="Lawson D."/>
            <person name="Kodira C."/>
            <person name="Sutton G."/>
            <person name="Meyer J."/>
            <person name="Hill C.A."/>
            <person name="Birren B."/>
            <person name="Nene V."/>
            <person name="Collins F."/>
            <person name="Alarcon-Chaidez F."/>
            <person name="Wikel S."/>
            <person name="Strausberg R."/>
        </authorList>
    </citation>
    <scope>NUCLEOTIDE SEQUENCE [LARGE SCALE GENOMIC DNA]</scope>
    <source>
        <strain evidence="3">Wikel</strain>
        <strain evidence="1">Wikel colony</strain>
    </source>
</reference>
<dbReference type="PaxDb" id="6945-B7QGD9"/>
<evidence type="ECO:0000313" key="3">
    <source>
        <dbReference type="Proteomes" id="UP000001555"/>
    </source>
</evidence>
<dbReference type="EMBL" id="ABJB010043268">
    <property type="status" value="NOT_ANNOTATED_CDS"/>
    <property type="molecule type" value="Genomic_DNA"/>
</dbReference>
<reference evidence="2" key="2">
    <citation type="submission" date="2020-05" db="UniProtKB">
        <authorList>
            <consortium name="EnsemblMetazoa"/>
        </authorList>
    </citation>
    <scope>IDENTIFICATION</scope>
    <source>
        <strain evidence="2">wikel</strain>
    </source>
</reference>
<dbReference type="Proteomes" id="UP000001555">
    <property type="component" value="Unassembled WGS sequence"/>
</dbReference>
<gene>
    <name evidence="1" type="ORF">IscW_ISCW013167</name>
</gene>
<dbReference type="EMBL" id="ABJB010127671">
    <property type="status" value="NOT_ANNOTATED_CDS"/>
    <property type="molecule type" value="Genomic_DNA"/>
</dbReference>
<sequence>ILVIAQKSEQGFFWGSHSITFSLSLQEIAAALISQVPKVIGPLGLLYVNQREFAVTVPQDINNSIKGSEGRHTLTRPVSAGSGAVSLAHFDGSGLEQGAAAMVRRVQELSLPIPEGRFEVYIVGGFLDRRGYSETLANQLLYAFHKQPVNLHLVTACICELNNVLRGNLNWPTIYGIGVNIKSGEIFPATFPDKGPELPLRSARHFTGCHEMSDIYDCSLGMMRIGPFNYEPMRGVDLWLSQNDDFILQHLSTSPEVESPMFVMQARATLKYIQQHPFPGVTVFPDNRPHYFRKDEGGAWIPFCY</sequence>
<dbReference type="VEuPathDB" id="VectorBase:ISCP_011824"/>
<keyword evidence="4" id="KW-1267">Proteomics identification</keyword>
<dbReference type="EMBL" id="ABJB011077190">
    <property type="status" value="NOT_ANNOTATED_CDS"/>
    <property type="molecule type" value="Genomic_DNA"/>
</dbReference>
<dbReference type="EMBL" id="ABJB010155120">
    <property type="status" value="NOT_ANNOTATED_CDS"/>
    <property type="molecule type" value="Genomic_DNA"/>
</dbReference>
<evidence type="ECO:0000313" key="2">
    <source>
        <dbReference type="EnsemblMetazoa" id="ISCW013167-PA"/>
    </source>
</evidence>
<dbReference type="GO" id="GO:0006511">
    <property type="term" value="P:ubiquitin-dependent protein catabolic process"/>
    <property type="evidence" value="ECO:0000318"/>
    <property type="project" value="GO_Central"/>
</dbReference>
<dbReference type="EMBL" id="ABJB010724025">
    <property type="status" value="NOT_ANNOTATED_CDS"/>
    <property type="molecule type" value="Genomic_DNA"/>
</dbReference>
<dbReference type="OrthoDB" id="539995at2759"/>
<proteinExistence type="evidence at protein level"/>
<protein>
    <submittedName>
        <fullName evidence="1 2">N-terminal Asn amidase, putative</fullName>
    </submittedName>
</protein>
<name>B7QGD9_IXOSC</name>
<accession>B7QGD9</accession>
<dbReference type="EMBL" id="ABJB010708418">
    <property type="status" value="NOT_ANNOTATED_CDS"/>
    <property type="molecule type" value="Genomic_DNA"/>
</dbReference>
<dbReference type="FunCoup" id="B7QGD9">
    <property type="interactions" value="1114"/>
</dbReference>
<feature type="non-terminal residue" evidence="1">
    <location>
        <position position="1"/>
    </location>
</feature>
<dbReference type="EMBL" id="DS930826">
    <property type="protein sequence ID" value="EEC17911.1"/>
    <property type="molecule type" value="Genomic_DNA"/>
</dbReference>
<dbReference type="GO" id="GO:0008418">
    <property type="term" value="F:protein-N-terminal asparagine amidohydrolase activity"/>
    <property type="evidence" value="ECO:0000318"/>
    <property type="project" value="GO_Central"/>
</dbReference>
<dbReference type="EMBL" id="ABJB010432144">
    <property type="status" value="NOT_ANNOTATED_CDS"/>
    <property type="molecule type" value="Genomic_DNA"/>
</dbReference>
<dbReference type="VEuPathDB" id="VectorBase:ISCP_019264"/>
<organism>
    <name type="scientific">Ixodes scapularis</name>
    <name type="common">Black-legged tick</name>
    <name type="synonym">Deer tick</name>
    <dbReference type="NCBI Taxonomy" id="6945"/>
    <lineage>
        <taxon>Eukaryota</taxon>
        <taxon>Metazoa</taxon>
        <taxon>Ecdysozoa</taxon>
        <taxon>Arthropoda</taxon>
        <taxon>Chelicerata</taxon>
        <taxon>Arachnida</taxon>
        <taxon>Acari</taxon>
        <taxon>Parasitiformes</taxon>
        <taxon>Ixodida</taxon>
        <taxon>Ixodoidea</taxon>
        <taxon>Ixodidae</taxon>
        <taxon>Ixodinae</taxon>
        <taxon>Ixodes</taxon>
    </lineage>
</organism>
<dbReference type="VEuPathDB" id="VectorBase:ISCI013167"/>
<dbReference type="GO" id="GO:0005634">
    <property type="term" value="C:nucleus"/>
    <property type="evidence" value="ECO:0000318"/>
    <property type="project" value="GO_Central"/>
</dbReference>
<dbReference type="STRING" id="6945.B7QGD9"/>